<gene>
    <name evidence="1" type="ORF">GCM10010319_43720</name>
</gene>
<name>A0ABN0XDC8_9ACTN</name>
<dbReference type="RefSeq" id="WP_425572951.1">
    <property type="nucleotide sequence ID" value="NZ_BAAABW010000024.1"/>
</dbReference>
<proteinExistence type="predicted"/>
<protein>
    <submittedName>
        <fullName evidence="1">AAA family ATPase</fullName>
    </submittedName>
</protein>
<evidence type="ECO:0000313" key="2">
    <source>
        <dbReference type="Proteomes" id="UP001500063"/>
    </source>
</evidence>
<dbReference type="EMBL" id="BAAABW010000024">
    <property type="protein sequence ID" value="GAA0361372.1"/>
    <property type="molecule type" value="Genomic_DNA"/>
</dbReference>
<reference evidence="1 2" key="1">
    <citation type="journal article" date="2019" name="Int. J. Syst. Evol. Microbiol.">
        <title>The Global Catalogue of Microorganisms (GCM) 10K type strain sequencing project: providing services to taxonomists for standard genome sequencing and annotation.</title>
        <authorList>
            <consortium name="The Broad Institute Genomics Platform"/>
            <consortium name="The Broad Institute Genome Sequencing Center for Infectious Disease"/>
            <person name="Wu L."/>
            <person name="Ma J."/>
        </authorList>
    </citation>
    <scope>NUCLEOTIDE SEQUENCE [LARGE SCALE GENOMIC DNA]</scope>
    <source>
        <strain evidence="1 2">JCM 4565</strain>
    </source>
</reference>
<keyword evidence="2" id="KW-1185">Reference proteome</keyword>
<dbReference type="Proteomes" id="UP001500063">
    <property type="component" value="Unassembled WGS sequence"/>
</dbReference>
<dbReference type="Pfam" id="PF13671">
    <property type="entry name" value="AAA_33"/>
    <property type="match status" value="1"/>
</dbReference>
<dbReference type="SUPFAM" id="SSF52540">
    <property type="entry name" value="P-loop containing nucleoside triphosphate hydrolases"/>
    <property type="match status" value="1"/>
</dbReference>
<accession>A0ABN0XDC8</accession>
<comment type="caution">
    <text evidence="1">The sequence shown here is derived from an EMBL/GenBank/DDBJ whole genome shotgun (WGS) entry which is preliminary data.</text>
</comment>
<evidence type="ECO:0000313" key="1">
    <source>
        <dbReference type="EMBL" id="GAA0361372.1"/>
    </source>
</evidence>
<dbReference type="InterPro" id="IPR027417">
    <property type="entry name" value="P-loop_NTPase"/>
</dbReference>
<dbReference type="Gene3D" id="3.40.50.300">
    <property type="entry name" value="P-loop containing nucleotide triphosphate hydrolases"/>
    <property type="match status" value="1"/>
</dbReference>
<organism evidence="1 2">
    <name type="scientific">Streptomyces blastmyceticus</name>
    <dbReference type="NCBI Taxonomy" id="68180"/>
    <lineage>
        <taxon>Bacteria</taxon>
        <taxon>Bacillati</taxon>
        <taxon>Actinomycetota</taxon>
        <taxon>Actinomycetes</taxon>
        <taxon>Kitasatosporales</taxon>
        <taxon>Streptomycetaceae</taxon>
        <taxon>Streptomyces</taxon>
    </lineage>
</organism>
<sequence length="221" mass="23444">MRARSTDAGRAEAAPPGCAVTPAGVVDLRGGAGRAELRYPAGDLVIVSGLPGSGKSTLIRRAVPALDGRGGLVWCVDSQDSRERLERRTPRWLPYGAYRPVVRAVHYAALRRALRSGASAVVHDCGERSWVRRWAVRAARRRGGGAHLVVLDVPVGTALAGQWARGRLVSAWAFRRHRRGVGRLVAAGRLPPGMRSMVLVDRAAADALRGIAFGPSTPAGG</sequence>